<dbReference type="Gene3D" id="3.10.129.10">
    <property type="entry name" value="Hotdog Thioesterase"/>
    <property type="match status" value="1"/>
</dbReference>
<accession>A0ABU4X5Q5</accession>
<comment type="caution">
    <text evidence="1">The sequence shown here is derived from an EMBL/GenBank/DDBJ whole genome shotgun (WGS) entry which is preliminary data.</text>
</comment>
<name>A0ABU4X5Q5_9HYPH</name>
<evidence type="ECO:0000313" key="2">
    <source>
        <dbReference type="Proteomes" id="UP001272097"/>
    </source>
</evidence>
<evidence type="ECO:0000313" key="1">
    <source>
        <dbReference type="EMBL" id="MDX8442404.1"/>
    </source>
</evidence>
<gene>
    <name evidence="1" type="ORF">RFM51_22700</name>
</gene>
<dbReference type="Pfam" id="PF13279">
    <property type="entry name" value="4HBT_2"/>
    <property type="match status" value="1"/>
</dbReference>
<keyword evidence="2" id="KW-1185">Reference proteome</keyword>
<organism evidence="1 2">
    <name type="scientific">Mesorhizobium australafricanum</name>
    <dbReference type="NCBI Taxonomy" id="3072311"/>
    <lineage>
        <taxon>Bacteria</taxon>
        <taxon>Pseudomonadati</taxon>
        <taxon>Pseudomonadota</taxon>
        <taxon>Alphaproteobacteria</taxon>
        <taxon>Hyphomicrobiales</taxon>
        <taxon>Phyllobacteriaceae</taxon>
        <taxon>Mesorhizobium</taxon>
    </lineage>
</organism>
<dbReference type="RefSeq" id="WP_320216409.1">
    <property type="nucleotide sequence ID" value="NZ_JAVIIS010000038.1"/>
</dbReference>
<dbReference type="CDD" id="cd00586">
    <property type="entry name" value="4HBT"/>
    <property type="match status" value="1"/>
</dbReference>
<sequence>MTEIYKFPTTQRTGQLHAPFVFFRTSVPPEWIDEFEHLSFVHYVTIGGHANSAFWNWVNGPEGAMEEREGHEYAIVENHVRCLNEIALGAHIHVSSQLIDYDDKRYLLLNQIWKSEDGALAATNEMKCLGFNLRSRRAEQWRATVIERLELVRNEQAELGVPCPRAALRLGKAKEASVIADS</sequence>
<protein>
    <submittedName>
        <fullName evidence="1">Thioesterase family protein</fullName>
    </submittedName>
</protein>
<reference evidence="1 2" key="1">
    <citation type="submission" date="2023-08" db="EMBL/GenBank/DDBJ databases">
        <title>Implementing the SeqCode for naming new Mesorhizobium species isolated from Vachellia karroo root nodules.</title>
        <authorList>
            <person name="Van Lill M."/>
        </authorList>
    </citation>
    <scope>NUCLEOTIDE SEQUENCE [LARGE SCALE GENOMIC DNA]</scope>
    <source>
        <strain evidence="1 2">VK3E</strain>
    </source>
</reference>
<dbReference type="SUPFAM" id="SSF54637">
    <property type="entry name" value="Thioesterase/thiol ester dehydrase-isomerase"/>
    <property type="match status" value="1"/>
</dbReference>
<dbReference type="Proteomes" id="UP001272097">
    <property type="component" value="Unassembled WGS sequence"/>
</dbReference>
<dbReference type="EMBL" id="JAVIIS010000038">
    <property type="protein sequence ID" value="MDX8442404.1"/>
    <property type="molecule type" value="Genomic_DNA"/>
</dbReference>
<proteinExistence type="predicted"/>
<dbReference type="InterPro" id="IPR029069">
    <property type="entry name" value="HotDog_dom_sf"/>
</dbReference>